<dbReference type="EMBL" id="LGUB01000033">
    <property type="protein sequence ID" value="KRH94768.1"/>
    <property type="molecule type" value="Genomic_DNA"/>
</dbReference>
<dbReference type="Proteomes" id="UP000051530">
    <property type="component" value="Unassembled WGS sequence"/>
</dbReference>
<keyword evidence="2" id="KW-1185">Reference proteome</keyword>
<dbReference type="VEuPathDB" id="MicrosporidiaDB:M153_1510008734"/>
<proteinExistence type="predicted"/>
<reference evidence="1 2" key="1">
    <citation type="submission" date="2015-07" db="EMBL/GenBank/DDBJ databases">
        <title>The genome of Pseudoloma neurophilia, a relevant intracellular parasite of the zebrafish.</title>
        <authorList>
            <person name="Ndikumana S."/>
            <person name="Pelin A."/>
            <person name="Sanders J."/>
            <person name="Corradi N."/>
        </authorList>
    </citation>
    <scope>NUCLEOTIDE SEQUENCE [LARGE SCALE GENOMIC DNA]</scope>
    <source>
        <strain evidence="1 2">MK1</strain>
    </source>
</reference>
<sequence length="52" mass="6150">MPQKQNHVFRKQNIEGNEQGGSRWNKGIFMALLYHNLFVIVSRSFPRLSIFD</sequence>
<dbReference type="AlphaFoldDB" id="A0A0R0M742"/>
<gene>
    <name evidence="1" type="ORF">M153_1510008734</name>
</gene>
<organism evidence="1 2">
    <name type="scientific">Pseudoloma neurophilia</name>
    <dbReference type="NCBI Taxonomy" id="146866"/>
    <lineage>
        <taxon>Eukaryota</taxon>
        <taxon>Fungi</taxon>
        <taxon>Fungi incertae sedis</taxon>
        <taxon>Microsporidia</taxon>
        <taxon>Pseudoloma</taxon>
    </lineage>
</organism>
<protein>
    <submittedName>
        <fullName evidence="1">Uncharacterized protein</fullName>
    </submittedName>
</protein>
<evidence type="ECO:0000313" key="2">
    <source>
        <dbReference type="Proteomes" id="UP000051530"/>
    </source>
</evidence>
<accession>A0A0R0M742</accession>
<comment type="caution">
    <text evidence="1">The sequence shown here is derived from an EMBL/GenBank/DDBJ whole genome shotgun (WGS) entry which is preliminary data.</text>
</comment>
<name>A0A0R0M742_9MICR</name>
<evidence type="ECO:0000313" key="1">
    <source>
        <dbReference type="EMBL" id="KRH94768.1"/>
    </source>
</evidence>